<dbReference type="InterPro" id="IPR004827">
    <property type="entry name" value="bZIP"/>
</dbReference>
<feature type="region of interest" description="Disordered" evidence="4">
    <location>
        <begin position="1"/>
        <end position="37"/>
    </location>
</feature>
<sequence length="311" mass="35696">MEDRKEEPEKIPQKRKQSSKRAEQNRTAQKAFRQRKGEYMKQCEERIKILELERTGFINLIRENNQLLAKLEELKHENNNILQERERMIHIMDKLRSDNSILSSENTRLRKKIIKQTTQTYPNYGNIQRPVMTFGVKGGVGNFGAITRPPLVNANMEKRILPQWTSHSYTFVGKKEFNANSSDNLSELGSNISENKSKSSGTGTTAGTKESKIFSDSNNYPGFPTWTPTTDLRDTNTKSDYHLSFSYTDTPLAHTTLTQFLFDPIPEFNPFLPATLSMAPLCHHIPFESKPPTIPPEQLFELSNVFLPTKQ</sequence>
<dbReference type="EMBL" id="JADGKB010000070">
    <property type="protein sequence ID" value="KAJ3255182.1"/>
    <property type="molecule type" value="Genomic_DNA"/>
</dbReference>
<dbReference type="PANTHER" id="PTHR40621">
    <property type="entry name" value="TRANSCRIPTION FACTOR KAPC-RELATED"/>
    <property type="match status" value="1"/>
</dbReference>
<name>A0AAD5UDM4_9FUNG</name>
<dbReference type="Proteomes" id="UP001210925">
    <property type="component" value="Unassembled WGS sequence"/>
</dbReference>
<evidence type="ECO:0000256" key="1">
    <source>
        <dbReference type="ARBA" id="ARBA00004123"/>
    </source>
</evidence>
<organism evidence="6 7">
    <name type="scientific">Boothiomyces macroporosus</name>
    <dbReference type="NCBI Taxonomy" id="261099"/>
    <lineage>
        <taxon>Eukaryota</taxon>
        <taxon>Fungi</taxon>
        <taxon>Fungi incertae sedis</taxon>
        <taxon>Chytridiomycota</taxon>
        <taxon>Chytridiomycota incertae sedis</taxon>
        <taxon>Chytridiomycetes</taxon>
        <taxon>Rhizophydiales</taxon>
        <taxon>Terramycetaceae</taxon>
        <taxon>Boothiomyces</taxon>
    </lineage>
</organism>
<feature type="compositionally biased region" description="Low complexity" evidence="4">
    <location>
        <begin position="198"/>
        <end position="208"/>
    </location>
</feature>
<evidence type="ECO:0000256" key="4">
    <source>
        <dbReference type="SAM" id="MobiDB-lite"/>
    </source>
</evidence>
<evidence type="ECO:0000256" key="3">
    <source>
        <dbReference type="SAM" id="Coils"/>
    </source>
</evidence>
<evidence type="ECO:0000313" key="6">
    <source>
        <dbReference type="EMBL" id="KAJ3255182.1"/>
    </source>
</evidence>
<feature type="compositionally biased region" description="Basic and acidic residues" evidence="4">
    <location>
        <begin position="1"/>
        <end position="12"/>
    </location>
</feature>
<evidence type="ECO:0000259" key="5">
    <source>
        <dbReference type="PROSITE" id="PS00036"/>
    </source>
</evidence>
<keyword evidence="3" id="KW-0175">Coiled coil</keyword>
<feature type="domain" description="BZIP" evidence="5">
    <location>
        <begin position="20"/>
        <end position="35"/>
    </location>
</feature>
<feature type="coiled-coil region" evidence="3">
    <location>
        <begin position="57"/>
        <end position="112"/>
    </location>
</feature>
<accession>A0AAD5UDM4</accession>
<keyword evidence="2" id="KW-0539">Nucleus</keyword>
<keyword evidence="7" id="KW-1185">Reference proteome</keyword>
<evidence type="ECO:0000313" key="7">
    <source>
        <dbReference type="Proteomes" id="UP001210925"/>
    </source>
</evidence>
<proteinExistence type="predicted"/>
<comment type="subcellular location">
    <subcellularLocation>
        <location evidence="1">Nucleus</location>
    </subcellularLocation>
</comment>
<comment type="caution">
    <text evidence="6">The sequence shown here is derived from an EMBL/GenBank/DDBJ whole genome shotgun (WGS) entry which is preliminary data.</text>
</comment>
<gene>
    <name evidence="6" type="ORF">HK103_006551</name>
</gene>
<dbReference type="InterPro" id="IPR050936">
    <property type="entry name" value="AP-1-like"/>
</dbReference>
<dbReference type="PROSITE" id="PS00036">
    <property type="entry name" value="BZIP_BASIC"/>
    <property type="match status" value="1"/>
</dbReference>
<evidence type="ECO:0000256" key="2">
    <source>
        <dbReference type="ARBA" id="ARBA00023242"/>
    </source>
</evidence>
<dbReference type="GO" id="GO:0000976">
    <property type="term" value="F:transcription cis-regulatory region binding"/>
    <property type="evidence" value="ECO:0007669"/>
    <property type="project" value="InterPro"/>
</dbReference>
<dbReference type="Gene3D" id="1.20.5.170">
    <property type="match status" value="1"/>
</dbReference>
<protein>
    <recommendedName>
        <fullName evidence="5">BZIP domain-containing protein</fullName>
    </recommendedName>
</protein>
<dbReference type="CDD" id="cd14688">
    <property type="entry name" value="bZIP_YAP"/>
    <property type="match status" value="1"/>
</dbReference>
<feature type="region of interest" description="Disordered" evidence="4">
    <location>
        <begin position="188"/>
        <end position="216"/>
    </location>
</feature>
<dbReference type="SUPFAM" id="SSF57959">
    <property type="entry name" value="Leucine zipper domain"/>
    <property type="match status" value="1"/>
</dbReference>
<dbReference type="GO" id="GO:0001228">
    <property type="term" value="F:DNA-binding transcription activator activity, RNA polymerase II-specific"/>
    <property type="evidence" value="ECO:0007669"/>
    <property type="project" value="TreeGrafter"/>
</dbReference>
<dbReference type="InterPro" id="IPR046347">
    <property type="entry name" value="bZIP_sf"/>
</dbReference>
<dbReference type="GO" id="GO:0090575">
    <property type="term" value="C:RNA polymerase II transcription regulator complex"/>
    <property type="evidence" value="ECO:0007669"/>
    <property type="project" value="TreeGrafter"/>
</dbReference>
<reference evidence="6" key="1">
    <citation type="submission" date="2020-05" db="EMBL/GenBank/DDBJ databases">
        <title>Phylogenomic resolution of chytrid fungi.</title>
        <authorList>
            <person name="Stajich J.E."/>
            <person name="Amses K."/>
            <person name="Simmons R."/>
            <person name="Seto K."/>
            <person name="Myers J."/>
            <person name="Bonds A."/>
            <person name="Quandt C.A."/>
            <person name="Barry K."/>
            <person name="Liu P."/>
            <person name="Grigoriev I."/>
            <person name="Longcore J.E."/>
            <person name="James T.Y."/>
        </authorList>
    </citation>
    <scope>NUCLEOTIDE SEQUENCE</scope>
    <source>
        <strain evidence="6">PLAUS21</strain>
    </source>
</reference>
<dbReference type="AlphaFoldDB" id="A0AAD5UDM4"/>
<dbReference type="PANTHER" id="PTHR40621:SF6">
    <property type="entry name" value="AP-1-LIKE TRANSCRIPTION FACTOR YAP1-RELATED"/>
    <property type="match status" value="1"/>
</dbReference>